<dbReference type="GO" id="GO:0046872">
    <property type="term" value="F:metal ion binding"/>
    <property type="evidence" value="ECO:0007669"/>
    <property type="project" value="UniProtKB-KW"/>
</dbReference>
<dbReference type="EC" id="3.1.-.-" evidence="14"/>
<dbReference type="Gene3D" id="3.60.10.10">
    <property type="entry name" value="Endonuclease/exonuclease/phosphatase"/>
    <property type="match status" value="1"/>
</dbReference>
<dbReference type="InterPro" id="IPR005135">
    <property type="entry name" value="Endo/exonuclease/phosphatase"/>
</dbReference>
<evidence type="ECO:0000256" key="1">
    <source>
        <dbReference type="ARBA" id="ARBA00000493"/>
    </source>
</evidence>
<feature type="binding site" evidence="12">
    <location>
        <position position="533"/>
    </location>
    <ligand>
        <name>Mg(2+)</name>
        <dbReference type="ChEBI" id="CHEBI:18420"/>
        <label>1</label>
    </ligand>
</feature>
<dbReference type="GO" id="GO:0008311">
    <property type="term" value="F:double-stranded DNA 3'-5' DNA exonuclease activity"/>
    <property type="evidence" value="ECO:0007669"/>
    <property type="project" value="UniProtKB-EC"/>
</dbReference>
<evidence type="ECO:0000256" key="4">
    <source>
        <dbReference type="ARBA" id="ARBA00007092"/>
    </source>
</evidence>
<dbReference type="NCBIfam" id="TIGR00633">
    <property type="entry name" value="xth"/>
    <property type="match status" value="1"/>
</dbReference>
<dbReference type="GO" id="GO:0003906">
    <property type="term" value="F:DNA-(apurinic or apyrimidinic site) endonuclease activity"/>
    <property type="evidence" value="ECO:0007669"/>
    <property type="project" value="TreeGrafter"/>
</dbReference>
<gene>
    <name evidence="17" type="ORF">LARSCL_LOCUS18783</name>
</gene>
<dbReference type="Proteomes" id="UP001497382">
    <property type="component" value="Unassembled WGS sequence"/>
</dbReference>
<feature type="compositionally biased region" description="Basic and acidic residues" evidence="15">
    <location>
        <begin position="118"/>
        <end position="127"/>
    </location>
</feature>
<reference evidence="17 18" key="1">
    <citation type="submission" date="2024-04" db="EMBL/GenBank/DDBJ databases">
        <authorList>
            <person name="Rising A."/>
            <person name="Reimegard J."/>
            <person name="Sonavane S."/>
            <person name="Akerstrom W."/>
            <person name="Nylinder S."/>
            <person name="Hedman E."/>
            <person name="Kallberg Y."/>
        </authorList>
    </citation>
    <scope>NUCLEOTIDE SEQUENCE [LARGE SCALE GENOMIC DNA]</scope>
</reference>
<keyword evidence="6 14" id="KW-0227">DNA damage</keyword>
<dbReference type="EMBL" id="CAXIEN010000349">
    <property type="protein sequence ID" value="CAL1294569.1"/>
    <property type="molecule type" value="Genomic_DNA"/>
</dbReference>
<evidence type="ECO:0000256" key="14">
    <source>
        <dbReference type="RuleBase" id="RU362131"/>
    </source>
</evidence>
<dbReference type="InterPro" id="IPR004808">
    <property type="entry name" value="AP_endonuc_1"/>
</dbReference>
<feature type="compositionally biased region" description="Polar residues" evidence="15">
    <location>
        <begin position="128"/>
        <end position="139"/>
    </location>
</feature>
<dbReference type="AlphaFoldDB" id="A0AAV2BG15"/>
<dbReference type="InterPro" id="IPR020847">
    <property type="entry name" value="AP_endonuclease_F1_BS"/>
</dbReference>
<feature type="site" description="Interaction with DNA substrate" evidence="13">
    <location>
        <position position="631"/>
    </location>
</feature>
<feature type="binding site" evidence="12">
    <location>
        <position position="394"/>
    </location>
    <ligand>
        <name>Mg(2+)</name>
        <dbReference type="ChEBI" id="CHEBI:18420"/>
        <label>1</label>
    </ligand>
</feature>
<evidence type="ECO:0000256" key="9">
    <source>
        <dbReference type="ARBA" id="ARBA00023204"/>
    </source>
</evidence>
<feature type="domain" description="Endonuclease/exonuclease/phosphatase" evidence="16">
    <location>
        <begin position="391"/>
        <end position="631"/>
    </location>
</feature>
<keyword evidence="9 14" id="KW-0234">DNA repair</keyword>
<evidence type="ECO:0000256" key="15">
    <source>
        <dbReference type="SAM" id="MobiDB-lite"/>
    </source>
</evidence>
<proteinExistence type="inferred from homology"/>
<evidence type="ECO:0000256" key="2">
    <source>
        <dbReference type="ARBA" id="ARBA00001936"/>
    </source>
</evidence>
<feature type="compositionally biased region" description="Basic and acidic residues" evidence="15">
    <location>
        <begin position="266"/>
        <end position="320"/>
    </location>
</feature>
<comment type="cofactor">
    <cofactor evidence="12 14">
        <name>Mg(2+)</name>
        <dbReference type="ChEBI" id="CHEBI:18420"/>
    </cofactor>
    <cofactor evidence="12 14">
        <name>Mn(2+)</name>
        <dbReference type="ChEBI" id="CHEBI:29035"/>
    </cofactor>
    <text evidence="12 14">Probably binds two magnesium or manganese ions per subunit.</text>
</comment>
<sequence length="640" mass="72338">MVMKRSLFRFVIQKFIRIVPQKIVSSGGIKVSLSLFKKFPLMFILSKYHEISNINIFLGRGRKKAEVVEEKVEVHDAVVNDKIKAKKVGNATKASKKGVVNEETNIDLENGVNGSGEPQEKTEEKQIETISGSDVPTNKTEPKRRQKPPKTRGKEESAEDEIKEESSKVEEEAKAKDLPAKRGRKAAKVQNGVDSTKDEENHDSKTGEEAKDRPRRKVRTDVEPSNSVKEQSKPEPKATRKAKVQPKEDSVEKEVPSKGPGRKRKNAVEKPESKTTKKSKDEPPPEIDETRQLRVALKRNETLDEMARQQKDAAAEETKVKNVKGPAKGKGKRAAKDSGEDSQPAKKTKEGASKSKGAAKKEKDKIPDVTALDFDNESKTTDGKPWNLKIASWNVNGLRAWLEKNGMSYLHHEKPDILCIQETKCSDDKLPPEVNVEGYHCYWLAGDKDGYSGVGLLSKEKPISVQYGIKMEKHDSEGRVITAEYEKFYLVTTYIPNAGRGLVRLDYRQEWDKDFRSYLKKLDEKKPVVLCGDLNVAHEEIDIANPKSNKKNAGFTKEEREGFSTLLSEGFVDTFRHLYPEQKGAYTFWTYMMNARAKNVGWRLDYFVISTRFADHLCDSVIRKDVYGSDHCPVTLFLHV</sequence>
<evidence type="ECO:0000256" key="11">
    <source>
        <dbReference type="PIRSR" id="PIRSR604808-1"/>
    </source>
</evidence>
<feature type="site" description="Transition state stabilizer" evidence="13">
    <location>
        <position position="535"/>
    </location>
</feature>
<evidence type="ECO:0000313" key="17">
    <source>
        <dbReference type="EMBL" id="CAL1294569.1"/>
    </source>
</evidence>
<feature type="binding site" evidence="12">
    <location>
        <position position="631"/>
    </location>
    <ligand>
        <name>Mg(2+)</name>
        <dbReference type="ChEBI" id="CHEBI:18420"/>
        <label>1</label>
    </ligand>
</feature>
<feature type="active site" description="Proton acceptor" evidence="11">
    <location>
        <position position="631"/>
    </location>
</feature>
<feature type="region of interest" description="Disordered" evidence="15">
    <location>
        <begin position="102"/>
        <end position="364"/>
    </location>
</feature>
<dbReference type="SUPFAM" id="SSF56219">
    <property type="entry name" value="DNase I-like"/>
    <property type="match status" value="1"/>
</dbReference>
<dbReference type="NCBIfam" id="TIGR00195">
    <property type="entry name" value="exoDNase_III"/>
    <property type="match status" value="1"/>
</dbReference>
<feature type="active site" description="Proton donor/acceptor" evidence="11">
    <location>
        <position position="533"/>
    </location>
</feature>
<keyword evidence="8 12" id="KW-0460">Magnesium</keyword>
<comment type="catalytic activity">
    <reaction evidence="1">
        <text>Exonucleolytic cleavage in the 3'- to 5'-direction to yield nucleoside 5'-phosphates.</text>
        <dbReference type="EC" id="3.1.11.2"/>
    </reaction>
</comment>
<keyword evidence="18" id="KW-1185">Reference proteome</keyword>
<dbReference type="PROSITE" id="PS00726">
    <property type="entry name" value="AP_NUCLEASE_F1_1"/>
    <property type="match status" value="1"/>
</dbReference>
<name>A0AAV2BG15_9ARAC</name>
<feature type="active site" evidence="11">
    <location>
        <position position="494"/>
    </location>
</feature>
<comment type="similarity">
    <text evidence="4 14">Belongs to the DNA repair enzymes AP/ExoA family.</text>
</comment>
<feature type="compositionally biased region" description="Basic and acidic residues" evidence="15">
    <location>
        <begin position="164"/>
        <end position="180"/>
    </location>
</feature>
<keyword evidence="5 12" id="KW-0479">Metal-binding</keyword>
<accession>A0AAV2BG15</accession>
<evidence type="ECO:0000256" key="5">
    <source>
        <dbReference type="ARBA" id="ARBA00022723"/>
    </source>
</evidence>
<evidence type="ECO:0000256" key="13">
    <source>
        <dbReference type="PIRSR" id="PIRSR604808-3"/>
    </source>
</evidence>
<dbReference type="InterPro" id="IPR020848">
    <property type="entry name" value="AP_endonuclease_F1_CS"/>
</dbReference>
<feature type="compositionally biased region" description="Basic residues" evidence="15">
    <location>
        <begin position="142"/>
        <end position="151"/>
    </location>
</feature>
<evidence type="ECO:0000256" key="7">
    <source>
        <dbReference type="ARBA" id="ARBA00022801"/>
    </source>
</evidence>
<dbReference type="PROSITE" id="PS51435">
    <property type="entry name" value="AP_NUCLEASE_F1_4"/>
    <property type="match status" value="1"/>
</dbReference>
<dbReference type="GO" id="GO:0006284">
    <property type="term" value="P:base-excision repair"/>
    <property type="evidence" value="ECO:0007669"/>
    <property type="project" value="TreeGrafter"/>
</dbReference>
<keyword evidence="10" id="KW-0539">Nucleus</keyword>
<evidence type="ECO:0000256" key="10">
    <source>
        <dbReference type="ARBA" id="ARBA00023242"/>
    </source>
</evidence>
<keyword evidence="12" id="KW-0464">Manganese</keyword>
<dbReference type="Pfam" id="PF03372">
    <property type="entry name" value="Exo_endo_phos"/>
    <property type="match status" value="1"/>
</dbReference>
<feature type="binding site" evidence="12">
    <location>
        <position position="630"/>
    </location>
    <ligand>
        <name>Mg(2+)</name>
        <dbReference type="ChEBI" id="CHEBI:18420"/>
        <label>1</label>
    </ligand>
</feature>
<protein>
    <recommendedName>
        <fullName evidence="14">DNA-(apurinic or apyrimidinic site) endonuclease</fullName>
        <ecNumber evidence="14">3.1.-.-</ecNumber>
    </recommendedName>
</protein>
<evidence type="ECO:0000256" key="3">
    <source>
        <dbReference type="ARBA" id="ARBA00004123"/>
    </source>
</evidence>
<evidence type="ECO:0000313" key="18">
    <source>
        <dbReference type="Proteomes" id="UP001497382"/>
    </source>
</evidence>
<comment type="caution">
    <text evidence="17">The sequence shown here is derived from an EMBL/GenBank/DDBJ whole genome shotgun (WGS) entry which is preliminary data.</text>
</comment>
<evidence type="ECO:0000259" key="16">
    <source>
        <dbReference type="Pfam" id="PF03372"/>
    </source>
</evidence>
<dbReference type="PANTHER" id="PTHR22748:SF6">
    <property type="entry name" value="DNA-(APURINIC OR APYRIMIDINIC SITE) ENDONUCLEASE"/>
    <property type="match status" value="1"/>
</dbReference>
<organism evidence="17 18">
    <name type="scientific">Larinioides sclopetarius</name>
    <dbReference type="NCBI Taxonomy" id="280406"/>
    <lineage>
        <taxon>Eukaryota</taxon>
        <taxon>Metazoa</taxon>
        <taxon>Ecdysozoa</taxon>
        <taxon>Arthropoda</taxon>
        <taxon>Chelicerata</taxon>
        <taxon>Arachnida</taxon>
        <taxon>Araneae</taxon>
        <taxon>Araneomorphae</taxon>
        <taxon>Entelegynae</taxon>
        <taxon>Araneoidea</taxon>
        <taxon>Araneidae</taxon>
        <taxon>Larinioides</taxon>
    </lineage>
</organism>
<evidence type="ECO:0000256" key="6">
    <source>
        <dbReference type="ARBA" id="ARBA00022763"/>
    </source>
</evidence>
<dbReference type="GO" id="GO:0005634">
    <property type="term" value="C:nucleus"/>
    <property type="evidence" value="ECO:0007669"/>
    <property type="project" value="UniProtKB-SubCell"/>
</dbReference>
<dbReference type="GO" id="GO:0003677">
    <property type="term" value="F:DNA binding"/>
    <property type="evidence" value="ECO:0007669"/>
    <property type="project" value="InterPro"/>
</dbReference>
<feature type="compositionally biased region" description="Basic and acidic residues" evidence="15">
    <location>
        <begin position="334"/>
        <end position="364"/>
    </location>
</feature>
<feature type="site" description="Important for catalytic activity" evidence="13">
    <location>
        <position position="605"/>
    </location>
</feature>
<keyword evidence="7" id="KW-0378">Hydrolase</keyword>
<evidence type="ECO:0000256" key="12">
    <source>
        <dbReference type="PIRSR" id="PIRSR604808-2"/>
    </source>
</evidence>
<dbReference type="InterPro" id="IPR036691">
    <property type="entry name" value="Endo/exonu/phosph_ase_sf"/>
</dbReference>
<dbReference type="PROSITE" id="PS00727">
    <property type="entry name" value="AP_NUCLEASE_F1_2"/>
    <property type="match status" value="1"/>
</dbReference>
<dbReference type="CDD" id="cd09087">
    <property type="entry name" value="Ape1-like_AP-endo"/>
    <property type="match status" value="1"/>
</dbReference>
<comment type="cofactor">
    <cofactor evidence="2">
        <name>Mn(2+)</name>
        <dbReference type="ChEBI" id="CHEBI:29035"/>
    </cofactor>
</comment>
<feature type="compositionally biased region" description="Basic and acidic residues" evidence="15">
    <location>
        <begin position="245"/>
        <end position="256"/>
    </location>
</feature>
<evidence type="ECO:0000256" key="8">
    <source>
        <dbReference type="ARBA" id="ARBA00022842"/>
    </source>
</evidence>
<dbReference type="FunFam" id="3.60.10.10:FF:000009">
    <property type="entry name" value="DNA-(apurinic or apyrimidinic site) lyase"/>
    <property type="match status" value="1"/>
</dbReference>
<feature type="compositionally biased region" description="Basic and acidic residues" evidence="15">
    <location>
        <begin position="195"/>
        <end position="212"/>
    </location>
</feature>
<dbReference type="PANTHER" id="PTHR22748">
    <property type="entry name" value="AP ENDONUCLEASE"/>
    <property type="match status" value="1"/>
</dbReference>
<dbReference type="GO" id="GO:0008081">
    <property type="term" value="F:phosphoric diester hydrolase activity"/>
    <property type="evidence" value="ECO:0007669"/>
    <property type="project" value="TreeGrafter"/>
</dbReference>
<dbReference type="PROSITE" id="PS00728">
    <property type="entry name" value="AP_NUCLEASE_F1_3"/>
    <property type="match status" value="1"/>
</dbReference>
<feature type="binding site" evidence="12">
    <location>
        <position position="422"/>
    </location>
    <ligand>
        <name>Mg(2+)</name>
        <dbReference type="ChEBI" id="CHEBI:18420"/>
        <label>1</label>
    </ligand>
</feature>
<feature type="binding site" evidence="12">
    <location>
        <position position="535"/>
    </location>
    <ligand>
        <name>Mg(2+)</name>
        <dbReference type="ChEBI" id="CHEBI:18420"/>
        <label>1</label>
    </ligand>
</feature>
<comment type="subcellular location">
    <subcellularLocation>
        <location evidence="3">Nucleus</location>
    </subcellularLocation>
</comment>